<protein>
    <recommendedName>
        <fullName evidence="5">Tetratricopeptide repeat protein</fullName>
    </recommendedName>
</protein>
<dbReference type="Pfam" id="PF13181">
    <property type="entry name" value="TPR_8"/>
    <property type="match status" value="1"/>
</dbReference>
<dbReference type="Gene3D" id="2.40.10.10">
    <property type="entry name" value="Trypsin-like serine proteases"/>
    <property type="match status" value="1"/>
</dbReference>
<dbReference type="InterPro" id="IPR019734">
    <property type="entry name" value="TPR_rpt"/>
</dbReference>
<dbReference type="InterPro" id="IPR011990">
    <property type="entry name" value="TPR-like_helical_dom_sf"/>
</dbReference>
<dbReference type="InterPro" id="IPR009003">
    <property type="entry name" value="Peptidase_S1_PA"/>
</dbReference>
<dbReference type="Pfam" id="PF13374">
    <property type="entry name" value="TPR_10"/>
    <property type="match status" value="3"/>
</dbReference>
<dbReference type="InterPro" id="IPR043504">
    <property type="entry name" value="Peptidase_S1_PA_chymotrypsin"/>
</dbReference>
<keyword evidence="4" id="KW-1185">Reference proteome</keyword>
<feature type="repeat" description="TPR" evidence="1">
    <location>
        <begin position="1074"/>
        <end position="1107"/>
    </location>
</feature>
<dbReference type="PANTHER" id="PTHR19959:SF119">
    <property type="entry name" value="FUNGAL LIPASE-LIKE DOMAIN-CONTAINING PROTEIN"/>
    <property type="match status" value="1"/>
</dbReference>
<keyword evidence="1" id="KW-0802">TPR repeat</keyword>
<dbReference type="Gene3D" id="1.25.40.10">
    <property type="entry name" value="Tetratricopeptide repeat domain"/>
    <property type="match status" value="3"/>
</dbReference>
<dbReference type="SUPFAM" id="SSF48452">
    <property type="entry name" value="TPR-like"/>
    <property type="match status" value="3"/>
</dbReference>
<dbReference type="EMBL" id="BAAAVM010000064">
    <property type="protein sequence ID" value="GAA3151329.1"/>
    <property type="molecule type" value="Genomic_DNA"/>
</dbReference>
<evidence type="ECO:0008006" key="5">
    <source>
        <dbReference type="Google" id="ProtNLM"/>
    </source>
</evidence>
<reference evidence="4" key="1">
    <citation type="journal article" date="2019" name="Int. J. Syst. Evol. Microbiol.">
        <title>The Global Catalogue of Microorganisms (GCM) 10K type strain sequencing project: providing services to taxonomists for standard genome sequencing and annotation.</title>
        <authorList>
            <consortium name="The Broad Institute Genomics Platform"/>
            <consortium name="The Broad Institute Genome Sequencing Center for Infectious Disease"/>
            <person name="Wu L."/>
            <person name="Ma J."/>
        </authorList>
    </citation>
    <scope>NUCLEOTIDE SEQUENCE [LARGE SCALE GENOMIC DNA]</scope>
    <source>
        <strain evidence="4">JCM 11574</strain>
    </source>
</reference>
<dbReference type="PROSITE" id="PS50005">
    <property type="entry name" value="TPR"/>
    <property type="match status" value="1"/>
</dbReference>
<sequence length="1200" mass="131214">MEVARKVQVRLFPAGGGQPRFGSGYLLAPRLVLTAAHILGDNESHPLPGEVKVSRPDAGARLFPAAVRWYRQDARTDAALIEVDRDADWQVPATLREQELRRQPPQRWGELIGIHKLPVDAVGFPRMQRADDGVRVDEQLTGHIQPGTGRDVHRYEVFSSDPTVARYQNTGSRWSGMSGAAVVCGDPPYRDVLCGVVREVLPSSDGSRLTATPAYALFDHPAFRALLTEHTGWEPVLEPADAVHLLAPATPVRDLRSPAMLLRADVEAVRFEGRDHLVGQLLAWCESEEAFAVQVLTGPAGQGKTRLARHLTARLRNDRWITGHLREGRMDWEQPPDLSGLDTNCDLLLVVDYAERRPLLVRHLIEYLHSARHRTRILLLARADGPWREHSLGAGYPTHDILASAPLIKLGPLHPAPSGSQPGPPEGRGEAFANASSDLARLLGYVMPGADWPALAPIRPPDDLSDPRYDSVLTLQMTALVTLLQYGPSPVEAVPGEPPEATLLRHEARYWEQSAKSRAFQLALPPDTLHRAVATAVLCGAATKKEAVKATRKVSGVSYRRAPSVARWLRSLYPPEPDTYWGVLQPDRVAEFHASRSLLNEGIHLPTLIAASSAGQQARAVTVLARAAIAHYNARRAFQSTRVLRAVETALDVSSLRPEALFNIIEGLPHPSRVVSSLAVRLTAELANTHRALAAVANDPTAHEAILAVSLANLAVRLSESGRREEALEASSEAVGIHRRLAKQTDIHEPGLAMSLAGAALRLLQAGRHEEGLEASSEAVEIYRRLAKKTDIYKPSLAASQITLAHLYSETGRHEAAIKVAARAINIYQGLAEDKPAIYEEPLARSLMTIGIDMSATGRKTKALKVSRRALGIYRHLAQVNPAAHEYGLSQALSSLSNRLSETGRHDEAVDIGKEALRVLRNLAQANPAAYEPALARAILNLGYDLSKMERYDDGLDATREGVAINRKLAQYDPAGYESAFAQSLSNLLAALSEAGREDESLDVTREAVPIYRKLLQEGRADFLIHLANGQSRIGAELLRSGHAAEAVDIYQEAVTAYRQLAAVNLVRYGSDLATALYNFGHSLFLMEQYNEAVDVNKQAVEIARRLLKVSAADYEPQLAQALCSLAALQAEGQRDFPGALPIAEEAVRRYRKVVAREPGMFIEELRTALEMQAALLDEVGRADQAEQIRAQLASDDLRS</sequence>
<dbReference type="RefSeq" id="WP_345054571.1">
    <property type="nucleotide sequence ID" value="NZ_BAAAVM010000064.1"/>
</dbReference>
<organism evidence="3 4">
    <name type="scientific">Streptomyces rameus</name>
    <dbReference type="NCBI Taxonomy" id="68261"/>
    <lineage>
        <taxon>Bacteria</taxon>
        <taxon>Bacillati</taxon>
        <taxon>Actinomycetota</taxon>
        <taxon>Actinomycetes</taxon>
        <taxon>Kitasatosporales</taxon>
        <taxon>Streptomycetaceae</taxon>
        <taxon>Streptomyces</taxon>
    </lineage>
</organism>
<comment type="caution">
    <text evidence="3">The sequence shown here is derived from an EMBL/GenBank/DDBJ whole genome shotgun (WGS) entry which is preliminary data.</text>
</comment>
<evidence type="ECO:0000256" key="2">
    <source>
        <dbReference type="SAM" id="MobiDB-lite"/>
    </source>
</evidence>
<dbReference type="SUPFAM" id="SSF50494">
    <property type="entry name" value="Trypsin-like serine proteases"/>
    <property type="match status" value="1"/>
</dbReference>
<dbReference type="Proteomes" id="UP001500893">
    <property type="component" value="Unassembled WGS sequence"/>
</dbReference>
<evidence type="ECO:0000256" key="1">
    <source>
        <dbReference type="PROSITE-ProRule" id="PRU00339"/>
    </source>
</evidence>
<evidence type="ECO:0000313" key="4">
    <source>
        <dbReference type="Proteomes" id="UP001500893"/>
    </source>
</evidence>
<accession>A0ABP6NL02</accession>
<proteinExistence type="predicted"/>
<dbReference type="Pfam" id="PF13365">
    <property type="entry name" value="Trypsin_2"/>
    <property type="match status" value="1"/>
</dbReference>
<dbReference type="SMART" id="SM00028">
    <property type="entry name" value="TPR"/>
    <property type="match status" value="7"/>
</dbReference>
<gene>
    <name evidence="3" type="ORF">GCM10010521_43640</name>
</gene>
<evidence type="ECO:0000313" key="3">
    <source>
        <dbReference type="EMBL" id="GAA3151329.1"/>
    </source>
</evidence>
<name>A0ABP6NL02_9ACTN</name>
<feature type="region of interest" description="Disordered" evidence="2">
    <location>
        <begin position="412"/>
        <end position="431"/>
    </location>
</feature>
<dbReference type="PANTHER" id="PTHR19959">
    <property type="entry name" value="KINESIN LIGHT CHAIN"/>
    <property type="match status" value="1"/>
</dbReference>